<dbReference type="SUPFAM" id="SSF101874">
    <property type="entry name" value="YceI-like"/>
    <property type="match status" value="1"/>
</dbReference>
<feature type="signal peptide" evidence="1">
    <location>
        <begin position="1"/>
        <end position="20"/>
    </location>
</feature>
<dbReference type="OrthoDB" id="5966233at2"/>
<dbReference type="Proteomes" id="UP000305760">
    <property type="component" value="Unassembled WGS sequence"/>
</dbReference>
<dbReference type="InterPro" id="IPR007372">
    <property type="entry name" value="Lipid/polyisoprenoid-bd_YceI"/>
</dbReference>
<reference evidence="3 4" key="1">
    <citation type="submission" date="2019-03" db="EMBL/GenBank/DDBJ databases">
        <title>Arenimonas daejeonensis sp. nov., isolated from compost.</title>
        <authorList>
            <person name="Jeon C.O."/>
        </authorList>
    </citation>
    <scope>NUCLEOTIDE SEQUENCE [LARGE SCALE GENOMIC DNA]</scope>
    <source>
        <strain evidence="3 4">R29</strain>
    </source>
</reference>
<evidence type="ECO:0000256" key="1">
    <source>
        <dbReference type="SAM" id="SignalP"/>
    </source>
</evidence>
<dbReference type="InterPro" id="IPR036761">
    <property type="entry name" value="TTHA0802/YceI-like_sf"/>
</dbReference>
<organism evidence="3 4">
    <name type="scientific">Arenimonas terrae</name>
    <dbReference type="NCBI Taxonomy" id="2546226"/>
    <lineage>
        <taxon>Bacteria</taxon>
        <taxon>Pseudomonadati</taxon>
        <taxon>Pseudomonadota</taxon>
        <taxon>Gammaproteobacteria</taxon>
        <taxon>Lysobacterales</taxon>
        <taxon>Lysobacteraceae</taxon>
        <taxon>Arenimonas</taxon>
    </lineage>
</organism>
<name>A0A5C4RRU2_9GAMM</name>
<feature type="chain" id="PRO_5023138901" description="Lipid/polyisoprenoid-binding YceI-like domain-containing protein" evidence="1">
    <location>
        <begin position="21"/>
        <end position="189"/>
    </location>
</feature>
<dbReference type="PANTHER" id="PTHR34406">
    <property type="entry name" value="PROTEIN YCEI"/>
    <property type="match status" value="1"/>
</dbReference>
<dbReference type="RefSeq" id="WP_139449584.1">
    <property type="nucleotide sequence ID" value="NZ_SMDR01000003.1"/>
</dbReference>
<keyword evidence="4" id="KW-1185">Reference proteome</keyword>
<dbReference type="SMART" id="SM00867">
    <property type="entry name" value="YceI"/>
    <property type="match status" value="1"/>
</dbReference>
<dbReference type="Gene3D" id="2.40.128.110">
    <property type="entry name" value="Lipid/polyisoprenoid-binding, YceI-like"/>
    <property type="match status" value="1"/>
</dbReference>
<dbReference type="AlphaFoldDB" id="A0A5C4RRU2"/>
<keyword evidence="1" id="KW-0732">Signal</keyword>
<gene>
    <name evidence="3" type="ORF">E1B00_13345</name>
</gene>
<dbReference type="EMBL" id="SMDR01000003">
    <property type="protein sequence ID" value="TNJ33277.1"/>
    <property type="molecule type" value="Genomic_DNA"/>
</dbReference>
<protein>
    <recommendedName>
        <fullName evidence="2">Lipid/polyisoprenoid-binding YceI-like domain-containing protein</fullName>
    </recommendedName>
</protein>
<feature type="domain" description="Lipid/polyisoprenoid-binding YceI-like" evidence="2">
    <location>
        <begin position="25"/>
        <end position="184"/>
    </location>
</feature>
<proteinExistence type="predicted"/>
<dbReference type="Pfam" id="PF04264">
    <property type="entry name" value="YceI"/>
    <property type="match status" value="1"/>
</dbReference>
<evidence type="ECO:0000313" key="3">
    <source>
        <dbReference type="EMBL" id="TNJ33277.1"/>
    </source>
</evidence>
<accession>A0A5C4RRU2</accession>
<dbReference type="PANTHER" id="PTHR34406:SF1">
    <property type="entry name" value="PROTEIN YCEI"/>
    <property type="match status" value="1"/>
</dbReference>
<evidence type="ECO:0000313" key="4">
    <source>
        <dbReference type="Proteomes" id="UP000305760"/>
    </source>
</evidence>
<evidence type="ECO:0000259" key="2">
    <source>
        <dbReference type="SMART" id="SM00867"/>
    </source>
</evidence>
<comment type="caution">
    <text evidence="3">The sequence shown here is derived from an EMBL/GenBank/DDBJ whole genome shotgun (WGS) entry which is preliminary data.</text>
</comment>
<sequence>MIRAWAGGLCLAGLVGAVAAAVPVPESFDPATSRASFEVGLRMAGQVQGRFRQLEGELHPEAGRWRVRVRLDARELDLDGPAWMVRATRSDKFLDVDRHPDIRFESAPFTRGLLRQGGELGGQLRLRGRSRPVSFRIEPATCAQPGRGCDIRVIGRVSRREFGMTAQRLWVRDDVGFDFRVRLRDPVRP</sequence>